<evidence type="ECO:0000256" key="4">
    <source>
        <dbReference type="ARBA" id="ARBA00023239"/>
    </source>
</evidence>
<organism evidence="11 12">
    <name type="scientific">Eremothecium cymbalariae (strain CBS 270.75 / DBVPG 7215 / KCTC 17166 / NRRL Y-17582)</name>
    <name type="common">Yeast</name>
    <dbReference type="NCBI Taxonomy" id="931890"/>
    <lineage>
        <taxon>Eukaryota</taxon>
        <taxon>Fungi</taxon>
        <taxon>Dikarya</taxon>
        <taxon>Ascomycota</taxon>
        <taxon>Saccharomycotina</taxon>
        <taxon>Saccharomycetes</taxon>
        <taxon>Saccharomycetales</taxon>
        <taxon>Saccharomycetaceae</taxon>
        <taxon>Eremothecium</taxon>
    </lineage>
</organism>
<accession>G8JVP6</accession>
<evidence type="ECO:0000313" key="12">
    <source>
        <dbReference type="Proteomes" id="UP000006790"/>
    </source>
</evidence>
<dbReference type="Gene3D" id="3.40.640.10">
    <property type="entry name" value="Type I PLP-dependent aspartate aminotransferase-like (Major domain)"/>
    <property type="match status" value="1"/>
</dbReference>
<evidence type="ECO:0000259" key="10">
    <source>
        <dbReference type="Pfam" id="PF01212"/>
    </source>
</evidence>
<dbReference type="GO" id="GO:0006567">
    <property type="term" value="P:L-threonine catabolic process"/>
    <property type="evidence" value="ECO:0007669"/>
    <property type="project" value="TreeGrafter"/>
</dbReference>
<comment type="pathway">
    <text evidence="7">Amino-acid degradation; L-threonine degradation via aldolase pathway; acetaldehyde and glycine from L-threonine: step 1/1.</text>
</comment>
<comment type="cofactor">
    <cofactor evidence="1">
        <name>pyridoxal 5'-phosphate</name>
        <dbReference type="ChEBI" id="CHEBI:597326"/>
    </cofactor>
</comment>
<evidence type="ECO:0000256" key="8">
    <source>
        <dbReference type="ARBA" id="ARBA00066573"/>
    </source>
</evidence>
<dbReference type="HOGENOM" id="CLU_029381_1_0_1"/>
<dbReference type="InterPro" id="IPR023603">
    <property type="entry name" value="Low_specificity_L-TA-like"/>
</dbReference>
<dbReference type="OrthoDB" id="10261951at2759"/>
<evidence type="ECO:0000256" key="6">
    <source>
        <dbReference type="ARBA" id="ARBA00050939"/>
    </source>
</evidence>
<dbReference type="FunFam" id="3.40.640.10:FF:000030">
    <property type="entry name" value="Low-specificity L-threonine aldolase"/>
    <property type="match status" value="1"/>
</dbReference>
<evidence type="ECO:0000256" key="3">
    <source>
        <dbReference type="ARBA" id="ARBA00022898"/>
    </source>
</evidence>
<feature type="domain" description="Aromatic amino acid beta-eliminating lyase/threonine aldolase" evidence="10">
    <location>
        <begin position="15"/>
        <end position="277"/>
    </location>
</feature>
<keyword evidence="12" id="KW-1185">Reference proteome</keyword>
<dbReference type="eggNOG" id="KOG1368">
    <property type="taxonomic scope" value="Eukaryota"/>
</dbReference>
<dbReference type="STRING" id="931890.G8JVP6"/>
<evidence type="ECO:0000256" key="1">
    <source>
        <dbReference type="ARBA" id="ARBA00001933"/>
    </source>
</evidence>
<dbReference type="SUPFAM" id="SSF53383">
    <property type="entry name" value="PLP-dependent transferases"/>
    <property type="match status" value="1"/>
</dbReference>
<dbReference type="InParanoid" id="G8JVP6"/>
<dbReference type="Proteomes" id="UP000006790">
    <property type="component" value="Chromosome 7"/>
</dbReference>
<reference evidence="12" key="1">
    <citation type="journal article" date="2012" name="G3 (Bethesda)">
        <title>Pichia sorbitophila, an interspecies yeast hybrid reveals early steps of genome resolution following polyploidization.</title>
        <authorList>
            <person name="Leh Louis V."/>
            <person name="Despons L."/>
            <person name="Friedrich A."/>
            <person name="Martin T."/>
            <person name="Durrens P."/>
            <person name="Casaregola S."/>
            <person name="Neuveglise C."/>
            <person name="Fairhead C."/>
            <person name="Marck C."/>
            <person name="Cruz J.A."/>
            <person name="Straub M.L."/>
            <person name="Kugler V."/>
            <person name="Sacerdot C."/>
            <person name="Uzunov Z."/>
            <person name="Thierry A."/>
            <person name="Weiss S."/>
            <person name="Bleykasten C."/>
            <person name="De Montigny J."/>
            <person name="Jacques N."/>
            <person name="Jung P."/>
            <person name="Lemaire M."/>
            <person name="Mallet S."/>
            <person name="Morel G."/>
            <person name="Richard G.F."/>
            <person name="Sarkar A."/>
            <person name="Savel G."/>
            <person name="Schacherer J."/>
            <person name="Seret M.L."/>
            <person name="Talla E."/>
            <person name="Samson G."/>
            <person name="Jubin C."/>
            <person name="Poulain J."/>
            <person name="Vacherie B."/>
            <person name="Barbe V."/>
            <person name="Pelletier E."/>
            <person name="Sherman D.J."/>
            <person name="Westhof E."/>
            <person name="Weissenbach J."/>
            <person name="Baret P.V."/>
            <person name="Wincker P."/>
            <person name="Gaillardin C."/>
            <person name="Dujon B."/>
            <person name="Souciet J.L."/>
        </authorList>
    </citation>
    <scope>NUCLEOTIDE SEQUENCE [LARGE SCALE GENOMIC DNA]</scope>
    <source>
        <strain evidence="12">CBS 270.75 / DBVPG 7215 / KCTC 17166 / NRRL Y-17582</strain>
    </source>
</reference>
<dbReference type="RefSeq" id="XP_003647728.1">
    <property type="nucleotide sequence ID" value="XM_003647680.1"/>
</dbReference>
<dbReference type="PIRSF" id="PIRSF017617">
    <property type="entry name" value="Thr_aldolase"/>
    <property type="match status" value="1"/>
</dbReference>
<dbReference type="EC" id="4.1.2.48" evidence="8"/>
<feature type="modified residue" description="N6-(pyridoxal phosphate)lysine" evidence="9">
    <location>
        <position position="226"/>
    </location>
</feature>
<evidence type="ECO:0000256" key="2">
    <source>
        <dbReference type="ARBA" id="ARBA00006966"/>
    </source>
</evidence>
<protein>
    <recommendedName>
        <fullName evidence="8">low-specificity L-threonine aldolase</fullName>
        <ecNumber evidence="8">4.1.2.48</ecNumber>
    </recommendedName>
</protein>
<sequence length="381" mass="42753">MSSNIPPKYETSYNDYRSDTFTIPTRELWDQVYESSVGDTIYQEDTDTCLLETRIAQEFLGGEMYGGQKAAGLFCMSTTMSNQLAIRALLNRAPPYSLLCDRRTHVFANECAGIAVLSQALVITVEPSNGHHLTLEDIKANYIPGNYNTQVAPTRVISLENTLHGMCFPLLEMQRISEWAHSEGILLHLDGARLWNAVAVSNEENKLEYMKKISKCFDSISLCFTKSIGAPVGSIIVGGTEFIERARHIQKQQGGGLRQAGFLARIVNHCINKNFPDVIATVSNKTAAFWKDLRSELIESYGLELKLQHPVETNFIFIDLEASNISLKKFLEFGEANNVKFFNNGRIAFHFQNIGDDGLKLLKQVFIDIARYYAETPIKTA</sequence>
<comment type="similarity">
    <text evidence="2">Belongs to the threonine aldolase family.</text>
</comment>
<evidence type="ECO:0000256" key="9">
    <source>
        <dbReference type="PIRSR" id="PIRSR017617-1"/>
    </source>
</evidence>
<dbReference type="GO" id="GO:0008732">
    <property type="term" value="F:L-allo-threonine aldolase activity"/>
    <property type="evidence" value="ECO:0007669"/>
    <property type="project" value="TreeGrafter"/>
</dbReference>
<comment type="catalytic activity">
    <reaction evidence="6">
        <text>L-allo-threonine = acetaldehyde + glycine</text>
        <dbReference type="Rhea" id="RHEA:26209"/>
        <dbReference type="ChEBI" id="CHEBI:15343"/>
        <dbReference type="ChEBI" id="CHEBI:57305"/>
        <dbReference type="ChEBI" id="CHEBI:58585"/>
        <dbReference type="EC" id="4.1.2.48"/>
    </reaction>
</comment>
<keyword evidence="3" id="KW-0663">Pyridoxal phosphate</keyword>
<dbReference type="AlphaFoldDB" id="G8JVP6"/>
<comment type="catalytic activity">
    <reaction evidence="5">
        <text>L-threonine = acetaldehyde + glycine</text>
        <dbReference type="Rhea" id="RHEA:19625"/>
        <dbReference type="ChEBI" id="CHEBI:15343"/>
        <dbReference type="ChEBI" id="CHEBI:57305"/>
        <dbReference type="ChEBI" id="CHEBI:57926"/>
        <dbReference type="EC" id="4.1.2.48"/>
    </reaction>
</comment>
<dbReference type="Pfam" id="PF01212">
    <property type="entry name" value="Beta_elim_lyase"/>
    <property type="match status" value="1"/>
</dbReference>
<name>G8JVP6_ERECY</name>
<dbReference type="InterPro" id="IPR001597">
    <property type="entry name" value="ArAA_b-elim_lyase/Thr_aldolase"/>
</dbReference>
<dbReference type="EMBL" id="CP002503">
    <property type="protein sequence ID" value="AET40911.1"/>
    <property type="molecule type" value="Genomic_DNA"/>
</dbReference>
<dbReference type="PANTHER" id="PTHR48097:SF9">
    <property type="entry name" value="L-THREONINE ALDOLASE"/>
    <property type="match status" value="1"/>
</dbReference>
<keyword evidence="4" id="KW-0456">Lyase</keyword>
<gene>
    <name evidence="11" type="ordered locus">Ecym_7058</name>
</gene>
<dbReference type="GO" id="GO:0005829">
    <property type="term" value="C:cytosol"/>
    <property type="evidence" value="ECO:0007669"/>
    <property type="project" value="TreeGrafter"/>
</dbReference>
<dbReference type="PANTHER" id="PTHR48097">
    <property type="entry name" value="L-THREONINE ALDOLASE-RELATED"/>
    <property type="match status" value="1"/>
</dbReference>
<dbReference type="InterPro" id="IPR015421">
    <property type="entry name" value="PyrdxlP-dep_Trfase_major"/>
</dbReference>
<dbReference type="InterPro" id="IPR015424">
    <property type="entry name" value="PyrdxlP-dep_Trfase"/>
</dbReference>
<dbReference type="KEGG" id="erc:Ecym_7058"/>
<dbReference type="GeneID" id="11469302"/>
<dbReference type="OMA" id="GATICRI"/>
<proteinExistence type="inferred from homology"/>
<evidence type="ECO:0000256" key="5">
    <source>
        <dbReference type="ARBA" id="ARBA00050410"/>
    </source>
</evidence>
<evidence type="ECO:0000256" key="7">
    <source>
        <dbReference type="ARBA" id="ARBA00060555"/>
    </source>
</evidence>
<evidence type="ECO:0000313" key="11">
    <source>
        <dbReference type="EMBL" id="AET40911.1"/>
    </source>
</evidence>
<dbReference type="GO" id="GO:0006545">
    <property type="term" value="P:glycine biosynthetic process"/>
    <property type="evidence" value="ECO:0007669"/>
    <property type="project" value="TreeGrafter"/>
</dbReference>